<dbReference type="Proteomes" id="UP000886900">
    <property type="component" value="Unassembled WGS sequence"/>
</dbReference>
<evidence type="ECO:0000256" key="5">
    <source>
        <dbReference type="ARBA" id="ARBA00022989"/>
    </source>
</evidence>
<accession>A0ABS6PZF4</accession>
<organism evidence="8 9">
    <name type="scientific">Pseudomonas farris</name>
    <dbReference type="NCBI Taxonomy" id="2841207"/>
    <lineage>
        <taxon>Bacteria</taxon>
        <taxon>Pseudomonadati</taxon>
        <taxon>Pseudomonadota</taxon>
        <taxon>Gammaproteobacteria</taxon>
        <taxon>Pseudomonadales</taxon>
        <taxon>Pseudomonadaceae</taxon>
        <taxon>Pseudomonas</taxon>
    </lineage>
</organism>
<dbReference type="InterPro" id="IPR002010">
    <property type="entry name" value="T3SS_IM_R"/>
</dbReference>
<evidence type="ECO:0000313" key="9">
    <source>
        <dbReference type="Proteomes" id="UP000886900"/>
    </source>
</evidence>
<reference evidence="8" key="1">
    <citation type="submission" date="2021-06" db="EMBL/GenBank/DDBJ databases">
        <title>Updating the genus Pseudomonas: Description of 43 new species and partition of the Pseudomonas putida group.</title>
        <authorList>
            <person name="Girard L."/>
            <person name="Lood C."/>
            <person name="Vandamme P."/>
            <person name="Rokni-Zadeh H."/>
            <person name="Van Noort V."/>
            <person name="Hofte M."/>
            <person name="Lavigne R."/>
            <person name="De Mot R."/>
        </authorList>
    </citation>
    <scope>NUCLEOTIDE SEQUENCE</scope>
    <source>
        <strain evidence="8">SWRI79</strain>
    </source>
</reference>
<evidence type="ECO:0000256" key="2">
    <source>
        <dbReference type="ARBA" id="ARBA00009772"/>
    </source>
</evidence>
<dbReference type="RefSeq" id="WP_217857814.1">
    <property type="nucleotide sequence ID" value="NZ_JAHSTV010000010.1"/>
</dbReference>
<protein>
    <submittedName>
        <fullName evidence="8">Type III secretion system export apparatus subunit SctT</fullName>
    </submittedName>
</protein>
<feature type="transmembrane region" description="Helical" evidence="7">
    <location>
        <begin position="126"/>
        <end position="145"/>
    </location>
</feature>
<comment type="subcellular location">
    <subcellularLocation>
        <location evidence="1 7">Cell membrane</location>
        <topology evidence="1 7">Multi-pass membrane protein</topology>
    </subcellularLocation>
</comment>
<feature type="transmembrane region" description="Helical" evidence="7">
    <location>
        <begin position="72"/>
        <end position="96"/>
    </location>
</feature>
<feature type="transmembrane region" description="Helical" evidence="7">
    <location>
        <begin position="185"/>
        <end position="206"/>
    </location>
</feature>
<keyword evidence="6 7" id="KW-0472">Membrane</keyword>
<comment type="caution">
    <text evidence="8">The sequence shown here is derived from an EMBL/GenBank/DDBJ whole genome shotgun (WGS) entry which is preliminary data.</text>
</comment>
<keyword evidence="9" id="KW-1185">Reference proteome</keyword>
<dbReference type="Pfam" id="PF01311">
    <property type="entry name" value="Bac_export_1"/>
    <property type="match status" value="1"/>
</dbReference>
<sequence>MESLTQWLPVLGLCMLRPLGVMLMLPLFNQATLGGTLVRNALVLMIALLLIPLHDTWPMLQAARENATAWHYLLIICAELSIGLLIGFCAAIPFWALDMAGFLIDTLRGASMASVLNPLLGQQSSLFGILFTQVFSLLFLVTGGFNELIAAIYHSYTTLPPGEVFRFGPGFLAFLSREWQLMYELCLRFSMPAIVAILLVDMALGLVNRSAQQLNVFFLSMPIKSAFALLMLVMGLGFAFQAPLERSTHFMRYTLALLDHLR</sequence>
<feature type="transmembrane region" description="Helical" evidence="7">
    <location>
        <begin position="40"/>
        <end position="60"/>
    </location>
</feature>
<dbReference type="PANTHER" id="PTHR30065:SF7">
    <property type="entry name" value="SECRETION SYSTEM APPARATUS PROTEIN SSAT"/>
    <property type="match status" value="1"/>
</dbReference>
<keyword evidence="4 7" id="KW-0812">Transmembrane</keyword>
<evidence type="ECO:0000256" key="7">
    <source>
        <dbReference type="RuleBase" id="RU362072"/>
    </source>
</evidence>
<evidence type="ECO:0000256" key="1">
    <source>
        <dbReference type="ARBA" id="ARBA00004651"/>
    </source>
</evidence>
<evidence type="ECO:0000256" key="6">
    <source>
        <dbReference type="ARBA" id="ARBA00023136"/>
    </source>
</evidence>
<gene>
    <name evidence="8" type="primary">sctT</name>
    <name evidence="8" type="ORF">KVG95_21160</name>
</gene>
<evidence type="ECO:0000256" key="4">
    <source>
        <dbReference type="ARBA" id="ARBA00022692"/>
    </source>
</evidence>
<dbReference type="InterPro" id="IPR006304">
    <property type="entry name" value="T3SS_SpaR/YscT"/>
</dbReference>
<dbReference type="NCBIfam" id="TIGR01401">
    <property type="entry name" value="fliR_like_III"/>
    <property type="match status" value="1"/>
</dbReference>
<evidence type="ECO:0000313" key="8">
    <source>
        <dbReference type="EMBL" id="MBV4465840.1"/>
    </source>
</evidence>
<name>A0ABS6PZF4_9PSED</name>
<comment type="similarity">
    <text evidence="2 7">Belongs to the FliR/MopE/SpaR family.</text>
</comment>
<keyword evidence="5 7" id="KW-1133">Transmembrane helix</keyword>
<keyword evidence="3 7" id="KW-1003">Cell membrane</keyword>
<evidence type="ECO:0000256" key="3">
    <source>
        <dbReference type="ARBA" id="ARBA00022475"/>
    </source>
</evidence>
<feature type="transmembrane region" description="Helical" evidence="7">
    <location>
        <begin position="7"/>
        <end position="28"/>
    </location>
</feature>
<proteinExistence type="inferred from homology"/>
<dbReference type="EMBL" id="JAHSTV010000010">
    <property type="protein sequence ID" value="MBV4465840.1"/>
    <property type="molecule type" value="Genomic_DNA"/>
</dbReference>
<dbReference type="PANTHER" id="PTHR30065">
    <property type="entry name" value="FLAGELLAR BIOSYNTHETIC PROTEIN FLIR"/>
    <property type="match status" value="1"/>
</dbReference>
<feature type="transmembrane region" description="Helical" evidence="7">
    <location>
        <begin position="226"/>
        <end position="244"/>
    </location>
</feature>